<accession>I8HYL1</accession>
<evidence type="ECO:0000313" key="3">
    <source>
        <dbReference type="EMBL" id="EIT68541.1"/>
    </source>
</evidence>
<proteinExistence type="inferred from homology"/>
<dbReference type="PANTHER" id="PTHR30486:SF12">
    <property type="entry name" value="TYPE IV PILUS ATPASE PILU"/>
    <property type="match status" value="1"/>
</dbReference>
<protein>
    <submittedName>
        <fullName evidence="3">Pilus retraction protein PilT</fullName>
    </submittedName>
</protein>
<dbReference type="PATRIC" id="fig|1172194.4.peg.3626"/>
<comment type="similarity">
    <text evidence="1">Belongs to the GSP E family.</text>
</comment>
<keyword evidence="4" id="KW-1185">Reference proteome</keyword>
<dbReference type="Gene3D" id="3.30.450.90">
    <property type="match status" value="1"/>
</dbReference>
<dbReference type="STRING" id="1172194.WQQ_37360"/>
<dbReference type="Gene3D" id="3.40.50.300">
    <property type="entry name" value="P-loop containing nucleotide triphosphate hydrolases"/>
    <property type="match status" value="1"/>
</dbReference>
<reference evidence="3 4" key="1">
    <citation type="journal article" date="2012" name="J. Bacteriol.">
        <title>Genome Sequence of n-Alkane-Degrading Hydrocarboniphaga effusa Strain AP103T (ATCC BAA-332T).</title>
        <authorList>
            <person name="Chang H.K."/>
            <person name="Zylstra G.J."/>
            <person name="Chae J.C."/>
        </authorList>
    </citation>
    <scope>NUCLEOTIDE SEQUENCE [LARGE SCALE GENOMIC DNA]</scope>
    <source>
        <strain evidence="3 4">AP103</strain>
    </source>
</reference>
<comment type="caution">
    <text evidence="3">The sequence shown here is derived from an EMBL/GenBank/DDBJ whole genome shotgun (WGS) entry which is preliminary data.</text>
</comment>
<gene>
    <name evidence="3" type="ORF">WQQ_37360</name>
</gene>
<dbReference type="InterPro" id="IPR006321">
    <property type="entry name" value="PilT/PilU"/>
</dbReference>
<dbReference type="AlphaFoldDB" id="I8HYL1"/>
<dbReference type="InterPro" id="IPR001482">
    <property type="entry name" value="T2SS/T4SS_dom"/>
</dbReference>
<dbReference type="InterPro" id="IPR027417">
    <property type="entry name" value="P-loop_NTPase"/>
</dbReference>
<dbReference type="EMBL" id="AKGD01000003">
    <property type="protein sequence ID" value="EIT68541.1"/>
    <property type="molecule type" value="Genomic_DNA"/>
</dbReference>
<dbReference type="SUPFAM" id="SSF52540">
    <property type="entry name" value="P-loop containing nucleoside triphosphate hydrolases"/>
    <property type="match status" value="1"/>
</dbReference>
<dbReference type="GO" id="GO:0005524">
    <property type="term" value="F:ATP binding"/>
    <property type="evidence" value="ECO:0007669"/>
    <property type="project" value="InterPro"/>
</dbReference>
<dbReference type="PANTHER" id="PTHR30486">
    <property type="entry name" value="TWITCHING MOTILITY PROTEIN PILT"/>
    <property type="match status" value="1"/>
</dbReference>
<evidence type="ECO:0000256" key="1">
    <source>
        <dbReference type="ARBA" id="ARBA00006611"/>
    </source>
</evidence>
<dbReference type="GO" id="GO:0016887">
    <property type="term" value="F:ATP hydrolysis activity"/>
    <property type="evidence" value="ECO:0007669"/>
    <property type="project" value="InterPro"/>
</dbReference>
<feature type="domain" description="Bacterial type II secretion system protein E" evidence="2">
    <location>
        <begin position="115"/>
        <end position="280"/>
    </location>
</feature>
<dbReference type="InterPro" id="IPR050921">
    <property type="entry name" value="T4SS_GSP_E_ATPase"/>
</dbReference>
<evidence type="ECO:0000259" key="2">
    <source>
        <dbReference type="Pfam" id="PF00437"/>
    </source>
</evidence>
<dbReference type="Proteomes" id="UP000003704">
    <property type="component" value="Unassembled WGS sequence"/>
</dbReference>
<dbReference type="OrthoDB" id="6189814at2"/>
<dbReference type="CDD" id="cd01131">
    <property type="entry name" value="PilT"/>
    <property type="match status" value="1"/>
</dbReference>
<dbReference type="Pfam" id="PF00437">
    <property type="entry name" value="T2SSE"/>
    <property type="match status" value="1"/>
</dbReference>
<dbReference type="NCBIfam" id="TIGR01420">
    <property type="entry name" value="pilT_fam"/>
    <property type="match status" value="1"/>
</dbReference>
<evidence type="ECO:0000313" key="4">
    <source>
        <dbReference type="Proteomes" id="UP000003704"/>
    </source>
</evidence>
<name>I8HYL1_9GAMM</name>
<organism evidence="3 4">
    <name type="scientific">Hydrocarboniphaga effusa AP103</name>
    <dbReference type="NCBI Taxonomy" id="1172194"/>
    <lineage>
        <taxon>Bacteria</taxon>
        <taxon>Pseudomonadati</taxon>
        <taxon>Pseudomonadota</taxon>
        <taxon>Gammaproteobacteria</taxon>
        <taxon>Nevskiales</taxon>
        <taxon>Nevskiaceae</taxon>
        <taxon>Hydrocarboniphaga</taxon>
    </lineage>
</organism>
<sequence length="353" mass="39408">MQSLLPYLKLAFERQGSDLFFTPGAPPMLKIEGEMHAVGRTVMTGAMLADISAELLTPDQLARFSAERELDCALEAGEFGRFRLNLFFQRNQVAFVLRHVKARVPRLDELNVPEVLKSLVMHKRGLVLVVGASGSGKSTTLAAMLNHRNEEASGHILTIEDPIEFVHPNLRSIVNQREVGQDALSYERALVGAMREAPDVILIGEVRTRETMDSCVQLANTGHLALSSLHANNAPQALQRIVNLYPQDRRDQLYLDLSLTLRAIVSQRLVRRRDGRRCAAVEVLVNTPLIQDLIVSRRIDEVRTAMEQSSSPGMQTFDQSLYRLYKQGLIELDEALDNADSRTNLEAKINFGG</sequence>
<dbReference type="RefSeq" id="WP_007186671.1">
    <property type="nucleotide sequence ID" value="NZ_AKGD01000003.1"/>
</dbReference>